<feature type="transmembrane region" description="Helical" evidence="6">
    <location>
        <begin position="235"/>
        <end position="255"/>
    </location>
</feature>
<dbReference type="SUPFAM" id="SSF103481">
    <property type="entry name" value="Multidrug resistance efflux transporter EmrE"/>
    <property type="match status" value="2"/>
</dbReference>
<feature type="transmembrane region" description="Helical" evidence="6">
    <location>
        <begin position="171"/>
        <end position="191"/>
    </location>
</feature>
<dbReference type="GO" id="GO:0016020">
    <property type="term" value="C:membrane"/>
    <property type="evidence" value="ECO:0007669"/>
    <property type="project" value="UniProtKB-SubCell"/>
</dbReference>
<dbReference type="Proteomes" id="UP000676996">
    <property type="component" value="Unassembled WGS sequence"/>
</dbReference>
<accession>A0A8T4IDA3</accession>
<gene>
    <name evidence="8" type="ORF">J7S20_08150</name>
</gene>
<sequence>MTPPTAAPAPAGGDREPPRSTRLAVLIPFAVVTLIWGSTWIVIRGQIAEVPAAWSVTYRFLTASTVMFALALWRRERFPIDPRGLLFAAGLGLSQFCLNFNFVYQAEHYITSGLVAAIIALLLVPNALLARIFLGQRMGVQLLAGSALAVVGIALLFVQEARADLSATGTVWLGIALAVLGMLAASVANVMQATGFSRRYPMVPMLATAMLIGAAMNGAFAWTTLGAPVGSTSPGYWAGVAYLGIFASALNFTLYFGVIRVIGPAKAAYSSVLVPIIAMGFSTVFEGYRWSGFAIAGGVLAVTGLVVALRARRPNR</sequence>
<protein>
    <submittedName>
        <fullName evidence="8">DMT family transporter</fullName>
    </submittedName>
</protein>
<dbReference type="InterPro" id="IPR037185">
    <property type="entry name" value="EmrE-like"/>
</dbReference>
<dbReference type="RefSeq" id="WP_284053751.1">
    <property type="nucleotide sequence ID" value="NZ_JAGRQC010000002.1"/>
</dbReference>
<evidence type="ECO:0000256" key="2">
    <source>
        <dbReference type="ARBA" id="ARBA00007362"/>
    </source>
</evidence>
<reference evidence="8" key="1">
    <citation type="submission" date="2021-04" db="EMBL/GenBank/DDBJ databases">
        <title>Ouciella asimina sp. nov., isolated from the surface seawater in the hydrothermal field of Okinawa Trough.</title>
        <authorList>
            <person name="Shuang W."/>
        </authorList>
    </citation>
    <scope>NUCLEOTIDE SEQUENCE</scope>
    <source>
        <strain evidence="8">LXI357</strain>
    </source>
</reference>
<keyword evidence="4 6" id="KW-1133">Transmembrane helix</keyword>
<evidence type="ECO:0000313" key="9">
    <source>
        <dbReference type="Proteomes" id="UP000676996"/>
    </source>
</evidence>
<dbReference type="PANTHER" id="PTHR32322">
    <property type="entry name" value="INNER MEMBRANE TRANSPORTER"/>
    <property type="match status" value="1"/>
</dbReference>
<feature type="domain" description="EamA" evidence="7">
    <location>
        <begin position="173"/>
        <end position="309"/>
    </location>
</feature>
<comment type="caution">
    <text evidence="8">The sequence shown here is derived from an EMBL/GenBank/DDBJ whole genome shotgun (WGS) entry which is preliminary data.</text>
</comment>
<feature type="transmembrane region" description="Helical" evidence="6">
    <location>
        <begin position="23"/>
        <end position="43"/>
    </location>
</feature>
<name>A0A8T4IDA3_9SPHN</name>
<comment type="subcellular location">
    <subcellularLocation>
        <location evidence="1">Membrane</location>
        <topology evidence="1">Multi-pass membrane protein</topology>
    </subcellularLocation>
</comment>
<evidence type="ECO:0000256" key="3">
    <source>
        <dbReference type="ARBA" id="ARBA00022692"/>
    </source>
</evidence>
<dbReference type="InterPro" id="IPR050638">
    <property type="entry name" value="AA-Vitamin_Transporters"/>
</dbReference>
<evidence type="ECO:0000256" key="4">
    <source>
        <dbReference type="ARBA" id="ARBA00022989"/>
    </source>
</evidence>
<feature type="transmembrane region" description="Helical" evidence="6">
    <location>
        <begin position="291"/>
        <end position="311"/>
    </location>
</feature>
<feature type="transmembrane region" description="Helical" evidence="6">
    <location>
        <begin position="110"/>
        <end position="130"/>
    </location>
</feature>
<evidence type="ECO:0000256" key="1">
    <source>
        <dbReference type="ARBA" id="ARBA00004141"/>
    </source>
</evidence>
<keyword evidence="9" id="KW-1185">Reference proteome</keyword>
<dbReference type="Pfam" id="PF00892">
    <property type="entry name" value="EamA"/>
    <property type="match status" value="2"/>
</dbReference>
<evidence type="ECO:0000313" key="8">
    <source>
        <dbReference type="EMBL" id="MBR0552473.1"/>
    </source>
</evidence>
<evidence type="ECO:0000256" key="6">
    <source>
        <dbReference type="SAM" id="Phobius"/>
    </source>
</evidence>
<feature type="transmembrane region" description="Helical" evidence="6">
    <location>
        <begin position="203"/>
        <end position="223"/>
    </location>
</feature>
<organism evidence="8 9">
    <name type="scientific">Stakelama marina</name>
    <dbReference type="NCBI Taxonomy" id="2826939"/>
    <lineage>
        <taxon>Bacteria</taxon>
        <taxon>Pseudomonadati</taxon>
        <taxon>Pseudomonadota</taxon>
        <taxon>Alphaproteobacteria</taxon>
        <taxon>Sphingomonadales</taxon>
        <taxon>Sphingomonadaceae</taxon>
        <taxon>Stakelama</taxon>
    </lineage>
</organism>
<dbReference type="EMBL" id="JAGRQC010000002">
    <property type="protein sequence ID" value="MBR0552473.1"/>
    <property type="molecule type" value="Genomic_DNA"/>
</dbReference>
<feature type="transmembrane region" description="Helical" evidence="6">
    <location>
        <begin position="142"/>
        <end position="159"/>
    </location>
</feature>
<keyword evidence="5 6" id="KW-0472">Membrane</keyword>
<evidence type="ECO:0000256" key="5">
    <source>
        <dbReference type="ARBA" id="ARBA00023136"/>
    </source>
</evidence>
<feature type="domain" description="EamA" evidence="7">
    <location>
        <begin position="30"/>
        <end position="157"/>
    </location>
</feature>
<dbReference type="InterPro" id="IPR000620">
    <property type="entry name" value="EamA_dom"/>
</dbReference>
<feature type="transmembrane region" description="Helical" evidence="6">
    <location>
        <begin position="267"/>
        <end position="285"/>
    </location>
</feature>
<keyword evidence="3 6" id="KW-0812">Transmembrane</keyword>
<feature type="transmembrane region" description="Helical" evidence="6">
    <location>
        <begin position="85"/>
        <end position="104"/>
    </location>
</feature>
<feature type="transmembrane region" description="Helical" evidence="6">
    <location>
        <begin position="55"/>
        <end position="73"/>
    </location>
</feature>
<dbReference type="AlphaFoldDB" id="A0A8T4IDA3"/>
<dbReference type="PANTHER" id="PTHR32322:SF2">
    <property type="entry name" value="EAMA DOMAIN-CONTAINING PROTEIN"/>
    <property type="match status" value="1"/>
</dbReference>
<proteinExistence type="inferred from homology"/>
<comment type="similarity">
    <text evidence="2">Belongs to the EamA transporter family.</text>
</comment>
<evidence type="ECO:0000259" key="7">
    <source>
        <dbReference type="Pfam" id="PF00892"/>
    </source>
</evidence>